<organism evidence="2 3">
    <name type="scientific">Dreissena polymorpha</name>
    <name type="common">Zebra mussel</name>
    <name type="synonym">Mytilus polymorpha</name>
    <dbReference type="NCBI Taxonomy" id="45954"/>
    <lineage>
        <taxon>Eukaryota</taxon>
        <taxon>Metazoa</taxon>
        <taxon>Spiralia</taxon>
        <taxon>Lophotrochozoa</taxon>
        <taxon>Mollusca</taxon>
        <taxon>Bivalvia</taxon>
        <taxon>Autobranchia</taxon>
        <taxon>Heteroconchia</taxon>
        <taxon>Euheterodonta</taxon>
        <taxon>Imparidentia</taxon>
        <taxon>Neoheterodontei</taxon>
        <taxon>Myida</taxon>
        <taxon>Dreissenoidea</taxon>
        <taxon>Dreissenidae</taxon>
        <taxon>Dreissena</taxon>
    </lineage>
</organism>
<keyword evidence="3" id="KW-1185">Reference proteome</keyword>
<proteinExistence type="predicted"/>
<accession>A0A9D4IJP4</accession>
<dbReference type="AlphaFoldDB" id="A0A9D4IJP4"/>
<evidence type="ECO:0000313" key="2">
    <source>
        <dbReference type="EMBL" id="KAH3778116.1"/>
    </source>
</evidence>
<name>A0A9D4IJP4_DREPO</name>
<reference evidence="2" key="1">
    <citation type="journal article" date="2019" name="bioRxiv">
        <title>The Genome of the Zebra Mussel, Dreissena polymorpha: A Resource for Invasive Species Research.</title>
        <authorList>
            <person name="McCartney M.A."/>
            <person name="Auch B."/>
            <person name="Kono T."/>
            <person name="Mallez S."/>
            <person name="Zhang Y."/>
            <person name="Obille A."/>
            <person name="Becker A."/>
            <person name="Abrahante J.E."/>
            <person name="Garbe J."/>
            <person name="Badalamenti J.P."/>
            <person name="Herman A."/>
            <person name="Mangelson H."/>
            <person name="Liachko I."/>
            <person name="Sullivan S."/>
            <person name="Sone E.D."/>
            <person name="Koren S."/>
            <person name="Silverstein K.A.T."/>
            <person name="Beckman K.B."/>
            <person name="Gohl D.M."/>
        </authorList>
    </citation>
    <scope>NUCLEOTIDE SEQUENCE</scope>
    <source>
        <strain evidence="2">Duluth1</strain>
        <tissue evidence="2">Whole animal</tissue>
    </source>
</reference>
<evidence type="ECO:0000256" key="1">
    <source>
        <dbReference type="SAM" id="MobiDB-lite"/>
    </source>
</evidence>
<feature type="compositionally biased region" description="Basic and acidic residues" evidence="1">
    <location>
        <begin position="7"/>
        <end position="24"/>
    </location>
</feature>
<reference evidence="2" key="2">
    <citation type="submission" date="2020-11" db="EMBL/GenBank/DDBJ databases">
        <authorList>
            <person name="McCartney M.A."/>
            <person name="Auch B."/>
            <person name="Kono T."/>
            <person name="Mallez S."/>
            <person name="Becker A."/>
            <person name="Gohl D.M."/>
            <person name="Silverstein K.A.T."/>
            <person name="Koren S."/>
            <person name="Bechman K.B."/>
            <person name="Herman A."/>
            <person name="Abrahante J.E."/>
            <person name="Garbe J."/>
        </authorList>
    </citation>
    <scope>NUCLEOTIDE SEQUENCE</scope>
    <source>
        <strain evidence="2">Duluth1</strain>
        <tissue evidence="2">Whole animal</tissue>
    </source>
</reference>
<dbReference type="Proteomes" id="UP000828390">
    <property type="component" value="Unassembled WGS sequence"/>
</dbReference>
<comment type="caution">
    <text evidence="2">The sequence shown here is derived from an EMBL/GenBank/DDBJ whole genome shotgun (WGS) entry which is preliminary data.</text>
</comment>
<evidence type="ECO:0000313" key="3">
    <source>
        <dbReference type="Proteomes" id="UP000828390"/>
    </source>
</evidence>
<protein>
    <submittedName>
        <fullName evidence="2">Uncharacterized protein</fullName>
    </submittedName>
</protein>
<feature type="region of interest" description="Disordered" evidence="1">
    <location>
        <begin position="1"/>
        <end position="24"/>
    </location>
</feature>
<dbReference type="EMBL" id="JAIWYP010000009">
    <property type="protein sequence ID" value="KAH3778116.1"/>
    <property type="molecule type" value="Genomic_DNA"/>
</dbReference>
<sequence>MFQTTDRFSEDKENMRSDRSDPVEEVRKSDIALRDKLSKEQETLRVSSYWALILISVPSGNQPQFCINAICVHICIVFSSKRIYINITQCVLHISTFNLLVLLIKPIYIS</sequence>
<gene>
    <name evidence="2" type="ORF">DPMN_179569</name>
</gene>